<feature type="compositionally biased region" description="Basic residues" evidence="1">
    <location>
        <begin position="72"/>
        <end position="84"/>
    </location>
</feature>
<dbReference type="AlphaFoldDB" id="A0A0H5R379"/>
<sequence length="112" mass="12539">CRVEDLDKGYGNWLAASPDANDVEVRAVRALFNPERWNIAKDIVMRIVKIVDDLRSAVIDTSSVGPANTGRASKHTISKHKKRLSPKLIMKPATIAMDIHPFMDESGKKRRT</sequence>
<organism evidence="2">
    <name type="scientific">Spongospora subterranea</name>
    <dbReference type="NCBI Taxonomy" id="70186"/>
    <lineage>
        <taxon>Eukaryota</taxon>
        <taxon>Sar</taxon>
        <taxon>Rhizaria</taxon>
        <taxon>Endomyxa</taxon>
        <taxon>Phytomyxea</taxon>
        <taxon>Plasmodiophorida</taxon>
        <taxon>Plasmodiophoridae</taxon>
        <taxon>Spongospora</taxon>
    </lineage>
</organism>
<proteinExistence type="predicted"/>
<evidence type="ECO:0000256" key="1">
    <source>
        <dbReference type="SAM" id="MobiDB-lite"/>
    </source>
</evidence>
<feature type="non-terminal residue" evidence="2">
    <location>
        <position position="1"/>
    </location>
</feature>
<name>A0A0H5R379_9EUKA</name>
<feature type="region of interest" description="Disordered" evidence="1">
    <location>
        <begin position="62"/>
        <end position="84"/>
    </location>
</feature>
<evidence type="ECO:0000313" key="2">
    <source>
        <dbReference type="EMBL" id="CRZ02414.1"/>
    </source>
</evidence>
<dbReference type="EMBL" id="HACM01001972">
    <property type="protein sequence ID" value="CRZ02414.1"/>
    <property type="molecule type" value="Transcribed_RNA"/>
</dbReference>
<protein>
    <submittedName>
        <fullName evidence="2">Uncharacterized protein</fullName>
    </submittedName>
</protein>
<reference evidence="2" key="1">
    <citation type="submission" date="2015-04" db="EMBL/GenBank/DDBJ databases">
        <title>The genome sequence of the plant pathogenic Rhizarian Plasmodiophora brassicae reveals insights in its biotrophic life cycle and the origin of chitin synthesis.</title>
        <authorList>
            <person name="Schwelm A."/>
            <person name="Fogelqvist J."/>
            <person name="Knaust A."/>
            <person name="Julke S."/>
            <person name="Lilja T."/>
            <person name="Dhandapani V."/>
            <person name="Bonilla-Rosso G."/>
            <person name="Karlsson M."/>
            <person name="Shevchenko A."/>
            <person name="Choi S.R."/>
            <person name="Kim H.G."/>
            <person name="Park J.Y."/>
            <person name="Lim Y.P."/>
            <person name="Ludwig-Muller J."/>
            <person name="Dixelius C."/>
        </authorList>
    </citation>
    <scope>NUCLEOTIDE SEQUENCE</scope>
    <source>
        <tissue evidence="2">Potato root galls</tissue>
    </source>
</reference>
<accession>A0A0H5R379</accession>